<dbReference type="Pfam" id="PF02469">
    <property type="entry name" value="Fasciclin"/>
    <property type="match status" value="4"/>
</dbReference>
<feature type="domain" description="FAS1" evidence="2">
    <location>
        <begin position="430"/>
        <end position="569"/>
    </location>
</feature>
<dbReference type="InterPro" id="IPR050904">
    <property type="entry name" value="Adhesion/Biosynth-related"/>
</dbReference>
<proteinExistence type="predicted"/>
<reference evidence="3" key="1">
    <citation type="submission" date="2023-08" db="EMBL/GenBank/DDBJ databases">
        <authorList>
            <person name="Alioto T."/>
            <person name="Alioto T."/>
            <person name="Gomez Garrido J."/>
        </authorList>
    </citation>
    <scope>NUCLEOTIDE SEQUENCE</scope>
</reference>
<dbReference type="GO" id="GO:0031012">
    <property type="term" value="C:extracellular matrix"/>
    <property type="evidence" value="ECO:0007669"/>
    <property type="project" value="TreeGrafter"/>
</dbReference>
<dbReference type="GO" id="GO:0007155">
    <property type="term" value="P:cell adhesion"/>
    <property type="evidence" value="ECO:0007669"/>
    <property type="project" value="TreeGrafter"/>
</dbReference>
<feature type="chain" id="PRO_5041453780" description="FAS1 domain-containing protein" evidence="1">
    <location>
        <begin position="22"/>
        <end position="700"/>
    </location>
</feature>
<evidence type="ECO:0000313" key="4">
    <source>
        <dbReference type="Proteomes" id="UP001162480"/>
    </source>
</evidence>
<dbReference type="EMBL" id="OX597836">
    <property type="protein sequence ID" value="CAI9739244.1"/>
    <property type="molecule type" value="Genomic_DNA"/>
</dbReference>
<keyword evidence="1" id="KW-0732">Signal</keyword>
<dbReference type="SUPFAM" id="SSF82153">
    <property type="entry name" value="FAS1 domain"/>
    <property type="match status" value="4"/>
</dbReference>
<organism evidence="3 4">
    <name type="scientific">Octopus vulgaris</name>
    <name type="common">Common octopus</name>
    <dbReference type="NCBI Taxonomy" id="6645"/>
    <lineage>
        <taxon>Eukaryota</taxon>
        <taxon>Metazoa</taxon>
        <taxon>Spiralia</taxon>
        <taxon>Lophotrochozoa</taxon>
        <taxon>Mollusca</taxon>
        <taxon>Cephalopoda</taxon>
        <taxon>Coleoidea</taxon>
        <taxon>Octopodiformes</taxon>
        <taxon>Octopoda</taxon>
        <taxon>Incirrata</taxon>
        <taxon>Octopodidae</taxon>
        <taxon>Octopus</taxon>
    </lineage>
</organism>
<feature type="domain" description="FAS1" evidence="2">
    <location>
        <begin position="136"/>
        <end position="290"/>
    </location>
</feature>
<dbReference type="Proteomes" id="UP001162480">
    <property type="component" value="Chromosome 23"/>
</dbReference>
<keyword evidence="4" id="KW-1185">Reference proteome</keyword>
<evidence type="ECO:0000313" key="3">
    <source>
        <dbReference type="EMBL" id="CAI9739244.1"/>
    </source>
</evidence>
<protein>
    <recommendedName>
        <fullName evidence="2">FAS1 domain-containing protein</fullName>
    </recommendedName>
</protein>
<dbReference type="PANTHER" id="PTHR10900:SF77">
    <property type="entry name" value="FI19380P1"/>
    <property type="match status" value="1"/>
</dbReference>
<evidence type="ECO:0000256" key="1">
    <source>
        <dbReference type="SAM" id="SignalP"/>
    </source>
</evidence>
<dbReference type="InterPro" id="IPR000782">
    <property type="entry name" value="FAS1_domain"/>
</dbReference>
<name>A0AA36BSI3_OCTVU</name>
<accession>A0AA36BSI3</accession>
<dbReference type="AlphaFoldDB" id="A0AA36BSI3"/>
<dbReference type="GO" id="GO:0050839">
    <property type="term" value="F:cell adhesion molecule binding"/>
    <property type="evidence" value="ECO:0007669"/>
    <property type="project" value="TreeGrafter"/>
</dbReference>
<dbReference type="GO" id="GO:0030198">
    <property type="term" value="P:extracellular matrix organization"/>
    <property type="evidence" value="ECO:0007669"/>
    <property type="project" value="TreeGrafter"/>
</dbReference>
<feature type="domain" description="FAS1" evidence="2">
    <location>
        <begin position="573"/>
        <end position="682"/>
    </location>
</feature>
<dbReference type="FunFam" id="2.30.180.10:FF:000032">
    <property type="entry name" value="Fasciclin domain-containing protein, putative"/>
    <property type="match status" value="1"/>
</dbReference>
<evidence type="ECO:0000259" key="2">
    <source>
        <dbReference type="PROSITE" id="PS50213"/>
    </source>
</evidence>
<dbReference type="InterPro" id="IPR036378">
    <property type="entry name" value="FAS1_dom_sf"/>
</dbReference>
<dbReference type="GO" id="GO:0005615">
    <property type="term" value="C:extracellular space"/>
    <property type="evidence" value="ECO:0007669"/>
    <property type="project" value="TreeGrafter"/>
</dbReference>
<dbReference type="PROSITE" id="PS50213">
    <property type="entry name" value="FAS1"/>
    <property type="match status" value="4"/>
</dbReference>
<feature type="domain" description="FAS1" evidence="2">
    <location>
        <begin position="294"/>
        <end position="426"/>
    </location>
</feature>
<feature type="signal peptide" evidence="1">
    <location>
        <begin position="1"/>
        <end position="21"/>
    </location>
</feature>
<dbReference type="PANTHER" id="PTHR10900">
    <property type="entry name" value="PERIOSTIN-RELATED"/>
    <property type="match status" value="1"/>
</dbReference>
<sequence>MATRQPLTFVLAVVCSIVCYCGVSVIAGPVTVEDAFNSSKFPISFRVTFGNGNGRVWWKGPNVCKNKTTEVTNITDTDLQVHQGSYSKSCDQSFFSVRCKTIIVEDAEKMEELEIMECCPGFSRKIGDYGCPIAVKLVDTFTFLKENNLTNFLHALQTMGLEDDFQNENVTMFAPLNSGFQINGKPVPPPKVKIQNEMLLKNVIIFSKSHADKNMEDITDTLLYHVVPGLVKTNMMSNDDVITTASPLKSTIRVNTYYNPSKVVTANCVRVKSADHQTKHGVVHIVEKLLEPVTDTLLEYIKTNPDLSDFSKVIEKAGLSTMLDNDGHMTVFAPTNSAFSRLEKRLYKKLLQGGDDCANVIIKNHILGNVICTAPIVGNVRTPNILKEHLQLSRDEAGKLFVNNAQMVVRDVLTTNGVIHIIDEVLVPESAKNFLDIAKSKNADIFANLFRDKELTKYFSQLKNITVYLPTNEAMKVVDALYKNADVKNNEALMEILKYHFAKGVHSWSRMYNNMELDTLNNDGKKLRINEYVRFSFNTKWTHTVQCVRTLTGPIRTCNGIVYLIEKMLTPPENDVMTILRKDSRLTTFVNALNKTGLINQIQNKTEAFTIFAPTNDAFNKLNARQREQVESNPSILSAYIYDTSVCCSSLEGSGFRFRGGHIISCDNMATDGVVHIVDRISVRKRHSWWHRFFSFDNIF</sequence>
<gene>
    <name evidence="3" type="ORF">OCTVUL_1B004306</name>
</gene>
<dbReference type="SMART" id="SM00554">
    <property type="entry name" value="FAS1"/>
    <property type="match status" value="4"/>
</dbReference>
<dbReference type="Gene3D" id="2.30.180.10">
    <property type="entry name" value="FAS1 domain"/>
    <property type="match status" value="4"/>
</dbReference>